<evidence type="ECO:0000256" key="6">
    <source>
        <dbReference type="ARBA" id="ARBA00022723"/>
    </source>
</evidence>
<evidence type="ECO:0000256" key="9">
    <source>
        <dbReference type="PIRSR" id="PIRSR601501-1"/>
    </source>
</evidence>
<name>A0A6G7PV63_9BACT</name>
<dbReference type="PANTHER" id="PTHR42958">
    <property type="entry name" value="HYDROGENASE-2 LARGE CHAIN"/>
    <property type="match status" value="1"/>
</dbReference>
<keyword evidence="8 10" id="KW-0560">Oxidoreductase</keyword>
<keyword evidence="12" id="KW-1185">Reference proteome</keyword>
<dbReference type="GO" id="GO:0016151">
    <property type="term" value="F:nickel cation binding"/>
    <property type="evidence" value="ECO:0007669"/>
    <property type="project" value="InterPro"/>
</dbReference>
<evidence type="ECO:0000256" key="3">
    <source>
        <dbReference type="ARBA" id="ARBA00009292"/>
    </source>
</evidence>
<protein>
    <submittedName>
        <fullName evidence="11">Nickel-dependent hydrogenase large subunit</fullName>
    </submittedName>
</protein>
<gene>
    <name evidence="11" type="ORF">G4V39_04470</name>
</gene>
<dbReference type="Pfam" id="PF00374">
    <property type="entry name" value="NiFeSe_Hases"/>
    <property type="match status" value="1"/>
</dbReference>
<dbReference type="KEGG" id="tav:G4V39_04470"/>
<dbReference type="AlphaFoldDB" id="A0A6G7PV63"/>
<keyword evidence="7" id="KW-0574">Periplasm</keyword>
<dbReference type="PROSITE" id="PS00507">
    <property type="entry name" value="NI_HGENASE_L_1"/>
    <property type="match status" value="1"/>
</dbReference>
<keyword evidence="9" id="KW-0408">Iron</keyword>
<evidence type="ECO:0000256" key="4">
    <source>
        <dbReference type="ARBA" id="ARBA00011771"/>
    </source>
</evidence>
<evidence type="ECO:0000256" key="8">
    <source>
        <dbReference type="ARBA" id="ARBA00023002"/>
    </source>
</evidence>
<evidence type="ECO:0000313" key="12">
    <source>
        <dbReference type="Proteomes" id="UP000502179"/>
    </source>
</evidence>
<dbReference type="PANTHER" id="PTHR42958:SF2">
    <property type="entry name" value="UPTAKE HYDROGENASE LARGE SUBUNIT"/>
    <property type="match status" value="1"/>
</dbReference>
<feature type="binding site" evidence="9">
    <location>
        <position position="41"/>
    </location>
    <ligand>
        <name>Mg(2+)</name>
        <dbReference type="ChEBI" id="CHEBI:18420"/>
    </ligand>
</feature>
<dbReference type="InterPro" id="IPR018194">
    <property type="entry name" value="Ni-dep_hyd_lsu_Ni_BS"/>
</dbReference>
<evidence type="ECO:0000256" key="1">
    <source>
        <dbReference type="ARBA" id="ARBA00001967"/>
    </source>
</evidence>
<dbReference type="RefSeq" id="WP_166031793.1">
    <property type="nucleotide sequence ID" value="NZ_CP048877.1"/>
</dbReference>
<evidence type="ECO:0000256" key="2">
    <source>
        <dbReference type="ARBA" id="ARBA00004418"/>
    </source>
</evidence>
<evidence type="ECO:0000256" key="10">
    <source>
        <dbReference type="RuleBase" id="RU003896"/>
    </source>
</evidence>
<feature type="binding site" evidence="9">
    <location>
        <position position="482"/>
    </location>
    <ligand>
        <name>Ni(2+)</name>
        <dbReference type="ChEBI" id="CHEBI:49786"/>
    </ligand>
</feature>
<keyword evidence="6 9" id="KW-0479">Metal-binding</keyword>
<comment type="cofactor">
    <cofactor evidence="1 9">
        <name>Ni(2+)</name>
        <dbReference type="ChEBI" id="CHEBI:49786"/>
    </cofactor>
</comment>
<dbReference type="PROSITE" id="PS00508">
    <property type="entry name" value="NI_HGENASE_L_2"/>
    <property type="match status" value="1"/>
</dbReference>
<feature type="binding site" evidence="9">
    <location>
        <position position="488"/>
    </location>
    <ligand>
        <name>Mg(2+)</name>
        <dbReference type="ChEBI" id="CHEBI:18420"/>
    </ligand>
</feature>
<dbReference type="InterPro" id="IPR029014">
    <property type="entry name" value="NiFe-Hase_large"/>
</dbReference>
<organism evidence="11 12">
    <name type="scientific">Thermosulfuriphilus ammonigenes</name>
    <dbReference type="NCBI Taxonomy" id="1936021"/>
    <lineage>
        <taxon>Bacteria</taxon>
        <taxon>Pseudomonadati</taxon>
        <taxon>Thermodesulfobacteriota</taxon>
        <taxon>Thermodesulfobacteria</taxon>
        <taxon>Thermodesulfobacteriales</taxon>
        <taxon>Thermodesulfobacteriaceae</taxon>
        <taxon>Thermosulfuriphilus</taxon>
    </lineage>
</organism>
<comment type="subunit">
    <text evidence="4">Heterodimer of a large and a small subunit.</text>
</comment>
<comment type="cofactor">
    <cofactor evidence="9">
        <name>Fe cation</name>
        <dbReference type="ChEBI" id="CHEBI:24875"/>
    </cofactor>
</comment>
<evidence type="ECO:0000256" key="7">
    <source>
        <dbReference type="ARBA" id="ARBA00022764"/>
    </source>
</evidence>
<dbReference type="GO" id="GO:0042597">
    <property type="term" value="C:periplasmic space"/>
    <property type="evidence" value="ECO:0007669"/>
    <property type="project" value="UniProtKB-SubCell"/>
</dbReference>
<feature type="binding site" evidence="9">
    <location>
        <position position="485"/>
    </location>
    <ligand>
        <name>Fe cation</name>
        <dbReference type="ChEBI" id="CHEBI:24875"/>
    </ligand>
</feature>
<dbReference type="SUPFAM" id="SSF56762">
    <property type="entry name" value="HydB/Nqo4-like"/>
    <property type="match status" value="1"/>
</dbReference>
<dbReference type="EMBL" id="CP048877">
    <property type="protein sequence ID" value="QIJ71574.1"/>
    <property type="molecule type" value="Genomic_DNA"/>
</dbReference>
<dbReference type="FunFam" id="1.10.645.10:FF:000002">
    <property type="entry name" value="Hydrogenase 2 large subunit"/>
    <property type="match status" value="1"/>
</dbReference>
<dbReference type="InterPro" id="IPR050867">
    <property type="entry name" value="NiFe/NiFeSe_hydrgnase_LSU"/>
</dbReference>
<dbReference type="Proteomes" id="UP000502179">
    <property type="component" value="Chromosome"/>
</dbReference>
<proteinExistence type="inferred from homology"/>
<comment type="subcellular location">
    <subcellularLocation>
        <location evidence="2">Periplasm</location>
    </subcellularLocation>
</comment>
<feature type="binding site" evidence="9">
    <location>
        <position position="63"/>
    </location>
    <ligand>
        <name>Fe cation</name>
        <dbReference type="ChEBI" id="CHEBI:24875"/>
    </ligand>
</feature>
<dbReference type="Gene3D" id="1.10.645.10">
    <property type="entry name" value="Cytochrome-c3 Hydrogenase, chain B"/>
    <property type="match status" value="1"/>
</dbReference>
<feature type="binding site" evidence="9">
    <location>
        <position position="60"/>
    </location>
    <ligand>
        <name>Ni(2+)</name>
        <dbReference type="ChEBI" id="CHEBI:49786"/>
    </ligand>
</feature>
<accession>A0A6G7PV63</accession>
<dbReference type="InterPro" id="IPR001501">
    <property type="entry name" value="Ni-dep_hyd_lsu"/>
</dbReference>
<reference evidence="11 12" key="1">
    <citation type="submission" date="2020-02" db="EMBL/GenBank/DDBJ databases">
        <title>Genome analysis of Thermosulfuriphilus ammonigenes ST65T, an anaerobic thermophilic chemolithoautotrophic bacterium isolated from a deep-sea hydrothermal vent.</title>
        <authorList>
            <person name="Slobodkina G."/>
            <person name="Allioux M."/>
            <person name="Merkel A."/>
            <person name="Alain K."/>
            <person name="Jebbar M."/>
            <person name="Slobodkin A."/>
        </authorList>
    </citation>
    <scope>NUCLEOTIDE SEQUENCE [LARGE SCALE GENOMIC DNA]</scope>
    <source>
        <strain evidence="11 12">ST65</strain>
    </source>
</reference>
<keyword evidence="9" id="KW-0460">Magnesium</keyword>
<dbReference type="GO" id="GO:0008901">
    <property type="term" value="F:ferredoxin hydrogenase activity"/>
    <property type="evidence" value="ECO:0007669"/>
    <property type="project" value="InterPro"/>
</dbReference>
<evidence type="ECO:0000256" key="5">
    <source>
        <dbReference type="ARBA" id="ARBA00022596"/>
    </source>
</evidence>
<feature type="binding site" evidence="9">
    <location>
        <position position="63"/>
    </location>
    <ligand>
        <name>Ni(2+)</name>
        <dbReference type="ChEBI" id="CHEBI:49786"/>
    </ligand>
</feature>
<evidence type="ECO:0000313" key="11">
    <source>
        <dbReference type="EMBL" id="QIJ71574.1"/>
    </source>
</evidence>
<comment type="similarity">
    <text evidence="3 10">Belongs to the [NiFe]/[NiFeSe] hydrogenase large subunit family.</text>
</comment>
<sequence length="488" mass="53990">MAIKRLSPLTRIEGHLAVKTEVRDGRVINAWVQGEMYRGFENILSGRRPFDALRITQRICGVCHEVHGIASARALANLYGIKPPPNGALLQDILLAIHMASDHMLHFYHLAVPDYVDFGAILAYRGTDPQLKAVREWVRLKGPYLYTRRVPGDYLRDPSQALPLVAHYLEALEVVSTGAQALAILGGKAPFAHTVFPGGLSVELTPDRLARVADLVDRLHRFALAVYVPDVMALARRYPAYFRIGRGYRNLISYGGFSSLGRPLFEPGVMVEGKTYPLEVEKISEHVAASYYDGGPRAFSQGETRPHPHKEGAYSWIKAPRYDGYPMETGPLSRVYLTSEGRKRLVARLKELGHGPEAAFSTMGRHLARAVEAEMLLEFLPRALESLDLQGPTIRMINPEAPITGEGLGLSNAARGELLHYVATKEGRIVKYQCVVPSTWNFSPRDERGLLGPAEKAIVGTPVAYKEGLIEVGRVIRSFDPCLACSIH</sequence>
<keyword evidence="5 9" id="KW-0533">Nickel</keyword>